<keyword evidence="1" id="KW-0732">Signal</keyword>
<accession>A0A8H5LR59</accession>
<evidence type="ECO:0000256" key="1">
    <source>
        <dbReference type="SAM" id="SignalP"/>
    </source>
</evidence>
<name>A0A8H5LR59_9AGAR</name>
<keyword evidence="3" id="KW-1185">Reference proteome</keyword>
<proteinExistence type="predicted"/>
<organism evidence="2 3">
    <name type="scientific">Tetrapyrgos nigripes</name>
    <dbReference type="NCBI Taxonomy" id="182062"/>
    <lineage>
        <taxon>Eukaryota</taxon>
        <taxon>Fungi</taxon>
        <taxon>Dikarya</taxon>
        <taxon>Basidiomycota</taxon>
        <taxon>Agaricomycotina</taxon>
        <taxon>Agaricomycetes</taxon>
        <taxon>Agaricomycetidae</taxon>
        <taxon>Agaricales</taxon>
        <taxon>Marasmiineae</taxon>
        <taxon>Marasmiaceae</taxon>
        <taxon>Tetrapyrgos</taxon>
    </lineage>
</organism>
<feature type="chain" id="PRO_5034824917" evidence="1">
    <location>
        <begin position="17"/>
        <end position="131"/>
    </location>
</feature>
<evidence type="ECO:0000313" key="2">
    <source>
        <dbReference type="EMBL" id="KAF5366381.1"/>
    </source>
</evidence>
<protein>
    <submittedName>
        <fullName evidence="2">Uncharacterized protein</fullName>
    </submittedName>
</protein>
<gene>
    <name evidence="2" type="ORF">D9758_009792</name>
</gene>
<sequence>MLILFISYVVLQAIVGDDPEVSSISPSALNKIYIISKTANTSFLAVNFCTNLIVPGMIDMVNRSTNIEGIAPTFIIVRIALGMSIEDSDGEPQKSNVATPTTTLGTLSLAEPRNPIQESVGVLDLDLDRQV</sequence>
<reference evidence="2 3" key="1">
    <citation type="journal article" date="2020" name="ISME J.">
        <title>Uncovering the hidden diversity of litter-decomposition mechanisms in mushroom-forming fungi.</title>
        <authorList>
            <person name="Floudas D."/>
            <person name="Bentzer J."/>
            <person name="Ahren D."/>
            <person name="Johansson T."/>
            <person name="Persson P."/>
            <person name="Tunlid A."/>
        </authorList>
    </citation>
    <scope>NUCLEOTIDE SEQUENCE [LARGE SCALE GENOMIC DNA]</scope>
    <source>
        <strain evidence="2 3">CBS 291.85</strain>
    </source>
</reference>
<evidence type="ECO:0000313" key="3">
    <source>
        <dbReference type="Proteomes" id="UP000559256"/>
    </source>
</evidence>
<dbReference type="Proteomes" id="UP000559256">
    <property type="component" value="Unassembled WGS sequence"/>
</dbReference>
<comment type="caution">
    <text evidence="2">The sequence shown here is derived from an EMBL/GenBank/DDBJ whole genome shotgun (WGS) entry which is preliminary data.</text>
</comment>
<feature type="signal peptide" evidence="1">
    <location>
        <begin position="1"/>
        <end position="16"/>
    </location>
</feature>
<dbReference type="EMBL" id="JAACJM010000023">
    <property type="protein sequence ID" value="KAF5366381.1"/>
    <property type="molecule type" value="Genomic_DNA"/>
</dbReference>
<dbReference type="OrthoDB" id="3341077at2759"/>
<dbReference type="AlphaFoldDB" id="A0A8H5LR59"/>